<keyword evidence="11" id="KW-0137">Centromere</keyword>
<name>A0A1A9WCE9_9MUSC</name>
<dbReference type="PROSITE" id="PS50867">
    <property type="entry name" value="PRE_SET"/>
    <property type="match status" value="1"/>
</dbReference>
<evidence type="ECO:0000256" key="8">
    <source>
        <dbReference type="ARBA" id="ARBA00022833"/>
    </source>
</evidence>
<feature type="binding site" evidence="13">
    <location>
        <position position="326"/>
    </location>
    <ligand>
        <name>Zn(2+)</name>
        <dbReference type="ChEBI" id="CHEBI:29105"/>
        <label>1</label>
    </ligand>
</feature>
<keyword evidence="20" id="KW-1185">Reference proteome</keyword>
<dbReference type="InterPro" id="IPR001214">
    <property type="entry name" value="SET_dom"/>
</dbReference>
<dbReference type="VEuPathDB" id="VectorBase:GBRI014352"/>
<feature type="binding site" evidence="13">
    <location>
        <position position="536"/>
    </location>
    <ligand>
        <name>Zn(2+)</name>
        <dbReference type="ChEBI" id="CHEBI:29105"/>
        <label>4</label>
    </ligand>
</feature>
<feature type="binding site" evidence="13">
    <location>
        <position position="377"/>
    </location>
    <ligand>
        <name>Zn(2+)</name>
        <dbReference type="ChEBI" id="CHEBI:29105"/>
        <label>3</label>
    </ligand>
</feature>
<evidence type="ECO:0000313" key="20">
    <source>
        <dbReference type="Proteomes" id="UP000091820"/>
    </source>
</evidence>
<dbReference type="GO" id="GO:0008270">
    <property type="term" value="F:zinc ion binding"/>
    <property type="evidence" value="ECO:0007669"/>
    <property type="project" value="UniProtKB-UniRule"/>
</dbReference>
<dbReference type="InterPro" id="IPR016197">
    <property type="entry name" value="Chromo-like_dom_sf"/>
</dbReference>
<evidence type="ECO:0000256" key="1">
    <source>
        <dbReference type="ARBA" id="ARBA00004123"/>
    </source>
</evidence>
<feature type="binding site" evidence="13">
    <location>
        <position position="373"/>
    </location>
    <ligand>
        <name>Zn(2+)</name>
        <dbReference type="ChEBI" id="CHEBI:29105"/>
        <label>3</label>
    </ligand>
</feature>
<feature type="domain" description="Post-SET" evidence="18">
    <location>
        <begin position="530"/>
        <end position="541"/>
    </location>
</feature>
<keyword evidence="7 12" id="KW-0479">Metal-binding</keyword>
<dbReference type="GO" id="GO:0005634">
    <property type="term" value="C:nucleus"/>
    <property type="evidence" value="ECO:0007669"/>
    <property type="project" value="UniProtKB-SubCell"/>
</dbReference>
<dbReference type="Gene3D" id="2.40.50.40">
    <property type="match status" value="1"/>
</dbReference>
<comment type="catalytic activity">
    <reaction evidence="12">
        <text>L-lysyl(9)-[histone H3] + 3 S-adenosyl-L-methionine = N(6),N(6),N(6)-trimethyl-L-lysyl(9)-[histone H3] + 3 S-adenosyl-L-homocysteine + 3 H(+)</text>
        <dbReference type="Rhea" id="RHEA:60276"/>
        <dbReference type="Rhea" id="RHEA-COMP:15538"/>
        <dbReference type="Rhea" id="RHEA-COMP:15546"/>
        <dbReference type="ChEBI" id="CHEBI:15378"/>
        <dbReference type="ChEBI" id="CHEBI:29969"/>
        <dbReference type="ChEBI" id="CHEBI:57856"/>
        <dbReference type="ChEBI" id="CHEBI:59789"/>
        <dbReference type="ChEBI" id="CHEBI:61961"/>
        <dbReference type="EC" id="2.1.1.355"/>
    </reaction>
</comment>
<feature type="region of interest" description="Disordered" evidence="14">
    <location>
        <begin position="74"/>
        <end position="124"/>
    </location>
</feature>
<dbReference type="PROSITE" id="PS50280">
    <property type="entry name" value="SET"/>
    <property type="match status" value="1"/>
</dbReference>
<feature type="compositionally biased region" description="Polar residues" evidence="14">
    <location>
        <begin position="74"/>
        <end position="89"/>
    </location>
</feature>
<dbReference type="SUPFAM" id="SSF54160">
    <property type="entry name" value="Chromo domain-like"/>
    <property type="match status" value="1"/>
</dbReference>
<dbReference type="AlphaFoldDB" id="A0A1A9WCE9"/>
<dbReference type="PANTHER" id="PTHR46223:SF4">
    <property type="entry name" value="HISTONE-LYSINE N-METHYLTRANSFERASE-RELATED"/>
    <property type="match status" value="1"/>
</dbReference>
<dbReference type="InterPro" id="IPR003616">
    <property type="entry name" value="Post-SET_dom"/>
</dbReference>
<dbReference type="GO" id="GO:0032259">
    <property type="term" value="P:methylation"/>
    <property type="evidence" value="ECO:0007669"/>
    <property type="project" value="UniProtKB-KW"/>
</dbReference>
<keyword evidence="4 12" id="KW-0489">Methyltransferase</keyword>
<feature type="binding site" evidence="13">
    <location>
        <position position="328"/>
    </location>
    <ligand>
        <name>Zn(2+)</name>
        <dbReference type="ChEBI" id="CHEBI:29105"/>
        <label>1</label>
    </ligand>
</feature>
<evidence type="ECO:0000256" key="12">
    <source>
        <dbReference type="PIRNR" id="PIRNR009343"/>
    </source>
</evidence>
<keyword evidence="3" id="KW-0158">Chromosome</keyword>
<comment type="subcellular location">
    <subcellularLocation>
        <location evidence="2">Chromosome</location>
        <location evidence="2">Centromere</location>
    </subcellularLocation>
    <subcellularLocation>
        <location evidence="1 12">Nucleus</location>
    </subcellularLocation>
</comment>
<dbReference type="STRING" id="37001.A0A1A9WCE9"/>
<feature type="binding site" evidence="13">
    <location>
        <position position="534"/>
    </location>
    <ligand>
        <name>Zn(2+)</name>
        <dbReference type="ChEBI" id="CHEBI:29105"/>
        <label>4</label>
    </ligand>
</feature>
<evidence type="ECO:0000256" key="11">
    <source>
        <dbReference type="ARBA" id="ARBA00023328"/>
    </source>
</evidence>
<dbReference type="InterPro" id="IPR050973">
    <property type="entry name" value="H3K9_Histone-Lys_N-MTase"/>
</dbReference>
<dbReference type="SMART" id="SM00298">
    <property type="entry name" value="CHROMO"/>
    <property type="match status" value="1"/>
</dbReference>
<sequence length="556" mass="63440">MATTETQIAVNTNLQKQDLSNLEVSNLTPLSPEVISRQATINIGAIGHVAHGKSTVVKAISGIQTYTRANALTSSRSNESLNHNSSTQSKKQKKPFKRNDNLKTPSQSLPVKKSRLSNSTHMRNNQQEYVVEEIECVESVNGQAVFYVKWLNYSKDQNTWEAFDNISECSLLDDFIDRYTCLHRHIIECIITEMKQKITEENRELYLAELNVCQLDKYEEHMIKMKVDLILLAQFKASGRCNNRDSQKVRKRILDALLLEPWYSKRKQQLISLAQWQENANLVEGSTLISVENNVDLDVLDPNFIYINENLAGKGVTISNEPPVGCNCSEGCRPSKSKCCARMAGSYFAYDKKERLRINPREAIYECNRTCKCSMDCPNRVIQRGRKNSLCLFKTSNGCGWGLRTDKALCKGEYVFEYIGVIITVEEANERGKHYDAIGRTHLFDLDYDTSSHTKYTIDAAQYGNIGRFVNHSCDPNLGVYSFWIDNLDIKMPRLAFFTLRSIKAGEELSFDYIQNSPDLDDYENLSNAEKITCRCGAKNCHLKAFEFNNKRSLYH</sequence>
<feature type="domain" description="Pre-SET" evidence="17">
    <location>
        <begin position="324"/>
        <end position="385"/>
    </location>
</feature>
<feature type="binding site" evidence="13">
    <location>
        <position position="340"/>
    </location>
    <ligand>
        <name>Zn(2+)</name>
        <dbReference type="ChEBI" id="CHEBI:29105"/>
        <label>2</label>
    </ligand>
</feature>
<evidence type="ECO:0000259" key="15">
    <source>
        <dbReference type="PROSITE" id="PS50013"/>
    </source>
</evidence>
<dbReference type="GO" id="GO:0140949">
    <property type="term" value="F:histone H3K9 trimethyltransferase activity"/>
    <property type="evidence" value="ECO:0007669"/>
    <property type="project" value="UniProtKB-EC"/>
</dbReference>
<evidence type="ECO:0000259" key="16">
    <source>
        <dbReference type="PROSITE" id="PS50280"/>
    </source>
</evidence>
<feature type="binding site" evidence="13">
    <location>
        <position position="326"/>
    </location>
    <ligand>
        <name>Zn(2+)</name>
        <dbReference type="ChEBI" id="CHEBI:29105"/>
        <label>2</label>
    </ligand>
</feature>
<dbReference type="SUPFAM" id="SSF52540">
    <property type="entry name" value="P-loop containing nucleoside triphosphate hydrolases"/>
    <property type="match status" value="1"/>
</dbReference>
<dbReference type="InterPro" id="IPR007728">
    <property type="entry name" value="Pre-SET_dom"/>
</dbReference>
<dbReference type="Gene3D" id="2.170.270.10">
    <property type="entry name" value="SET domain"/>
    <property type="match status" value="1"/>
</dbReference>
<feature type="binding site" evidence="13">
    <location>
        <position position="367"/>
    </location>
    <ligand>
        <name>Zn(2+)</name>
        <dbReference type="ChEBI" id="CHEBI:29105"/>
        <label>3</label>
    </ligand>
</feature>
<feature type="binding site" evidence="13">
    <location>
        <position position="339"/>
    </location>
    <ligand>
        <name>Zn(2+)</name>
        <dbReference type="ChEBI" id="CHEBI:29105"/>
        <label>1</label>
    </ligand>
</feature>
<keyword evidence="9 12" id="KW-0156">Chromatin regulator</keyword>
<dbReference type="Pfam" id="PF05033">
    <property type="entry name" value="Pre-SET"/>
    <property type="match status" value="1"/>
</dbReference>
<keyword evidence="5 12" id="KW-0808">Transferase</keyword>
<keyword evidence="6 12" id="KW-0949">S-adenosyl-L-methionine</keyword>
<reference evidence="19" key="2">
    <citation type="submission" date="2020-05" db="UniProtKB">
        <authorList>
            <consortium name="EnsemblMetazoa"/>
        </authorList>
    </citation>
    <scope>IDENTIFICATION</scope>
    <source>
        <strain evidence="19">IAEA</strain>
    </source>
</reference>
<dbReference type="PANTHER" id="PTHR46223">
    <property type="entry name" value="HISTONE-LYSINE N-METHYLTRANSFERASE SUV39H"/>
    <property type="match status" value="1"/>
</dbReference>
<evidence type="ECO:0000259" key="17">
    <source>
        <dbReference type="PROSITE" id="PS50867"/>
    </source>
</evidence>
<reference evidence="20" key="1">
    <citation type="submission" date="2014-03" db="EMBL/GenBank/DDBJ databases">
        <authorList>
            <person name="Aksoy S."/>
            <person name="Warren W."/>
            <person name="Wilson R.K."/>
        </authorList>
    </citation>
    <scope>NUCLEOTIDE SEQUENCE [LARGE SCALE GENOMIC DNA]</scope>
    <source>
        <strain evidence="20">IAEA</strain>
    </source>
</reference>
<evidence type="ECO:0000256" key="9">
    <source>
        <dbReference type="ARBA" id="ARBA00022853"/>
    </source>
</evidence>
<feature type="binding site" evidence="13">
    <location>
        <position position="474"/>
    </location>
    <ligand>
        <name>Zn(2+)</name>
        <dbReference type="ChEBI" id="CHEBI:29105"/>
        <label>4</label>
    </ligand>
</feature>
<evidence type="ECO:0000256" key="4">
    <source>
        <dbReference type="ARBA" id="ARBA00022603"/>
    </source>
</evidence>
<dbReference type="CDD" id="cd10542">
    <property type="entry name" value="SET_SUV39H"/>
    <property type="match status" value="1"/>
</dbReference>
<evidence type="ECO:0000256" key="10">
    <source>
        <dbReference type="ARBA" id="ARBA00023242"/>
    </source>
</evidence>
<dbReference type="SUPFAM" id="SSF82199">
    <property type="entry name" value="SET domain"/>
    <property type="match status" value="1"/>
</dbReference>
<protein>
    <recommendedName>
        <fullName evidence="12">Histone-lysine N-methyltransferase</fullName>
        <ecNumber evidence="12">2.1.1.355</ecNumber>
    </recommendedName>
</protein>
<proteinExistence type="inferred from homology"/>
<evidence type="ECO:0000256" key="5">
    <source>
        <dbReference type="ARBA" id="ARBA00022679"/>
    </source>
</evidence>
<dbReference type="InterPro" id="IPR023780">
    <property type="entry name" value="Chromo_domain"/>
</dbReference>
<evidence type="ECO:0000256" key="13">
    <source>
        <dbReference type="PIRSR" id="PIRSR009343-2"/>
    </source>
</evidence>
<dbReference type="InterPro" id="IPR027417">
    <property type="entry name" value="P-loop_NTPase"/>
</dbReference>
<dbReference type="SMART" id="SM00468">
    <property type="entry name" value="PreSET"/>
    <property type="match status" value="1"/>
</dbReference>
<evidence type="ECO:0000259" key="18">
    <source>
        <dbReference type="PROSITE" id="PS50868"/>
    </source>
</evidence>
<evidence type="ECO:0000256" key="7">
    <source>
        <dbReference type="ARBA" id="ARBA00022723"/>
    </source>
</evidence>
<dbReference type="Gene3D" id="3.40.50.300">
    <property type="entry name" value="P-loop containing nucleotide triphosphate hydrolases"/>
    <property type="match status" value="1"/>
</dbReference>
<keyword evidence="10 12" id="KW-0539">Nucleus</keyword>
<dbReference type="EnsemblMetazoa" id="GBRI014352-RA">
    <property type="protein sequence ID" value="GBRI014352-PA"/>
    <property type="gene ID" value="GBRI014352"/>
</dbReference>
<feature type="binding site" evidence="13">
    <location>
        <position position="371"/>
    </location>
    <ligand>
        <name>Zn(2+)</name>
        <dbReference type="ChEBI" id="CHEBI:29105"/>
        <label>2</label>
    </ligand>
</feature>
<evidence type="ECO:0000313" key="19">
    <source>
        <dbReference type="EnsemblMetazoa" id="GBRI014352-PA"/>
    </source>
</evidence>
<dbReference type="GO" id="GO:0000775">
    <property type="term" value="C:chromosome, centromeric region"/>
    <property type="evidence" value="ECO:0007669"/>
    <property type="project" value="UniProtKB-SubCell"/>
</dbReference>
<feature type="domain" description="SET" evidence="16">
    <location>
        <begin position="388"/>
        <end position="514"/>
    </location>
</feature>
<evidence type="ECO:0000256" key="2">
    <source>
        <dbReference type="ARBA" id="ARBA00004584"/>
    </source>
</evidence>
<dbReference type="PROSITE" id="PS50868">
    <property type="entry name" value="POST_SET"/>
    <property type="match status" value="1"/>
</dbReference>
<dbReference type="PIRSF" id="PIRSF009343">
    <property type="entry name" value="SUV39_SET"/>
    <property type="match status" value="1"/>
</dbReference>
<dbReference type="InterPro" id="IPR011381">
    <property type="entry name" value="H3-K9_MeTrfase_SUV39H1/2-like"/>
</dbReference>
<feature type="binding site" evidence="13">
    <location>
        <position position="367"/>
    </location>
    <ligand>
        <name>Zn(2+)</name>
        <dbReference type="ChEBI" id="CHEBI:29105"/>
        <label>2</label>
    </ligand>
</feature>
<keyword evidence="8 12" id="KW-0862">Zinc</keyword>
<evidence type="ECO:0000256" key="6">
    <source>
        <dbReference type="ARBA" id="ARBA00022691"/>
    </source>
</evidence>
<accession>A0A1A9WCE9</accession>
<dbReference type="Pfam" id="PF00856">
    <property type="entry name" value="SET"/>
    <property type="match status" value="1"/>
</dbReference>
<dbReference type="EC" id="2.1.1.355" evidence="12"/>
<feature type="domain" description="Chromo" evidence="15">
    <location>
        <begin position="129"/>
        <end position="178"/>
    </location>
</feature>
<comment type="similarity">
    <text evidence="12">Belongs to the class V-like SAM-binding methyltransferase superfamily. Histone-lysine methyltransferase family. Suvar3-9 subfamily.</text>
</comment>
<feature type="binding site" evidence="13">
    <location>
        <position position="541"/>
    </location>
    <ligand>
        <name>Zn(2+)</name>
        <dbReference type="ChEBI" id="CHEBI:29105"/>
        <label>4</label>
    </ligand>
</feature>
<evidence type="ECO:0000256" key="14">
    <source>
        <dbReference type="SAM" id="MobiDB-lite"/>
    </source>
</evidence>
<organism evidence="19 20">
    <name type="scientific">Glossina brevipalpis</name>
    <dbReference type="NCBI Taxonomy" id="37001"/>
    <lineage>
        <taxon>Eukaryota</taxon>
        <taxon>Metazoa</taxon>
        <taxon>Ecdysozoa</taxon>
        <taxon>Arthropoda</taxon>
        <taxon>Hexapoda</taxon>
        <taxon>Insecta</taxon>
        <taxon>Pterygota</taxon>
        <taxon>Neoptera</taxon>
        <taxon>Endopterygota</taxon>
        <taxon>Diptera</taxon>
        <taxon>Brachycera</taxon>
        <taxon>Muscomorpha</taxon>
        <taxon>Hippoboscoidea</taxon>
        <taxon>Glossinidae</taxon>
        <taxon>Glossina</taxon>
    </lineage>
</organism>
<dbReference type="InterPro" id="IPR000953">
    <property type="entry name" value="Chromo/chromo_shadow_dom"/>
</dbReference>
<dbReference type="Proteomes" id="UP000091820">
    <property type="component" value="Unassembled WGS sequence"/>
</dbReference>
<dbReference type="CDD" id="cd00024">
    <property type="entry name" value="CD_CSD"/>
    <property type="match status" value="1"/>
</dbReference>
<evidence type="ECO:0000256" key="3">
    <source>
        <dbReference type="ARBA" id="ARBA00022454"/>
    </source>
</evidence>
<dbReference type="Pfam" id="PF00385">
    <property type="entry name" value="Chromo"/>
    <property type="match status" value="1"/>
</dbReference>
<dbReference type="PROSITE" id="PS50013">
    <property type="entry name" value="CHROMO_2"/>
    <property type="match status" value="1"/>
</dbReference>
<dbReference type="SMART" id="SM00317">
    <property type="entry name" value="SET"/>
    <property type="match status" value="1"/>
</dbReference>
<dbReference type="InterPro" id="IPR046341">
    <property type="entry name" value="SET_dom_sf"/>
</dbReference>